<protein>
    <submittedName>
        <fullName evidence="1">Uncharacterized protein</fullName>
    </submittedName>
</protein>
<name>A0A2C1LSC1_BACCE</name>
<reference evidence="1 2" key="1">
    <citation type="submission" date="2017-09" db="EMBL/GenBank/DDBJ databases">
        <title>Large-scale bioinformatics analysis of Bacillus genomes uncovers conserved roles of natural products in bacterial physiology.</title>
        <authorList>
            <consortium name="Agbiome Team Llc"/>
            <person name="Bleich R.M."/>
            <person name="Grubbs K.J."/>
            <person name="Santa Maria K.C."/>
            <person name="Allen S.E."/>
            <person name="Farag S."/>
            <person name="Shank E.A."/>
            <person name="Bowers A."/>
        </authorList>
    </citation>
    <scope>NUCLEOTIDE SEQUENCE [LARGE SCALE GENOMIC DNA]</scope>
    <source>
        <strain evidence="1 2">AFS040105</strain>
    </source>
</reference>
<dbReference type="Pfam" id="PF18982">
    <property type="entry name" value="JetA"/>
    <property type="match status" value="1"/>
</dbReference>
<dbReference type="InterPro" id="IPR043773">
    <property type="entry name" value="JetA"/>
</dbReference>
<evidence type="ECO:0000313" key="1">
    <source>
        <dbReference type="EMBL" id="PGU01358.1"/>
    </source>
</evidence>
<dbReference type="Proteomes" id="UP000225766">
    <property type="component" value="Unassembled WGS sequence"/>
</dbReference>
<organism evidence="1 2">
    <name type="scientific">Bacillus cereus</name>
    <dbReference type="NCBI Taxonomy" id="1396"/>
    <lineage>
        <taxon>Bacteria</taxon>
        <taxon>Bacillati</taxon>
        <taxon>Bacillota</taxon>
        <taxon>Bacilli</taxon>
        <taxon>Bacillales</taxon>
        <taxon>Bacillaceae</taxon>
        <taxon>Bacillus</taxon>
        <taxon>Bacillus cereus group</taxon>
    </lineage>
</organism>
<dbReference type="EMBL" id="NUMG01000016">
    <property type="protein sequence ID" value="PGU01358.1"/>
    <property type="molecule type" value="Genomic_DNA"/>
</dbReference>
<sequence length="460" mass="55092">MKKLFECIPENYFNLFTGKNRGFYAEVAFLLYEQFHINRAGILYSLMKDEVQELIETKEELGECIDIEDEMEEKEQDSAERANVVLRRLKKLKWIDVEVRDQFEEFIVLPVYSSRILAVLKEICENRTIEYQRYCFTTYQLLTGVEAEERPASAILESEKYSEQLYDELTILLHNMKNHMETITAKDDIQQVLEHHFGEYKKDIIDKSYHRLRTSDHVSRYRNKILERIQTWFLDDEFMTRAAKDAVDSGYSTSQEEAMDVLSKKMYRVEEIYSNLDEICNQIDARHYQYLRAVLDRSRYLSTYNDSTDYKISYILEHIRQTDENILDFFLFRLVQFQQLQEASLLSPRKKKGVYEPEQHEVTEISEEMRDELKAENLRRIEKVINRKKIRKFVLEAMKGRQEIEMSELNLQNEDDALYLIYVYLYGYSRGTGYTLSEESPEFITQRGYTFSNRTIKREN</sequence>
<dbReference type="AlphaFoldDB" id="A0A2C1LSC1"/>
<accession>A0A2C1LSC1</accession>
<gene>
    <name evidence="1" type="ORF">COD19_13780</name>
</gene>
<dbReference type="RefSeq" id="WP_098882701.1">
    <property type="nucleotide sequence ID" value="NZ_NUMG01000016.1"/>
</dbReference>
<comment type="caution">
    <text evidence="1">The sequence shown here is derived from an EMBL/GenBank/DDBJ whole genome shotgun (WGS) entry which is preliminary data.</text>
</comment>
<proteinExistence type="predicted"/>
<evidence type="ECO:0000313" key="2">
    <source>
        <dbReference type="Proteomes" id="UP000225766"/>
    </source>
</evidence>